<dbReference type="Proteomes" id="UP000001861">
    <property type="component" value="Unassembled WGS sequence"/>
</dbReference>
<dbReference type="Gene3D" id="2.170.260.10">
    <property type="entry name" value="paz domain"/>
    <property type="match status" value="1"/>
</dbReference>
<dbReference type="HOGENOM" id="CLU_004544_4_3_1"/>
<evidence type="ECO:0000259" key="2">
    <source>
        <dbReference type="PROSITE" id="PS50822"/>
    </source>
</evidence>
<dbReference type="Gene3D" id="3.40.50.2300">
    <property type="match status" value="1"/>
</dbReference>
<dbReference type="STRING" id="240176.A8NXQ6"/>
<dbReference type="SUPFAM" id="SSF101690">
    <property type="entry name" value="PAZ domain"/>
    <property type="match status" value="1"/>
</dbReference>
<protein>
    <submittedName>
        <fullName evidence="3">Argonaute family member</fullName>
    </submittedName>
</protein>
<evidence type="ECO:0000313" key="3">
    <source>
        <dbReference type="EMBL" id="EAU84854.2"/>
    </source>
</evidence>
<dbReference type="OrthoDB" id="10252740at2759"/>
<feature type="region of interest" description="Disordered" evidence="1">
    <location>
        <begin position="1"/>
        <end position="23"/>
    </location>
</feature>
<dbReference type="VEuPathDB" id="FungiDB:CC1G_00373"/>
<organism evidence="3 4">
    <name type="scientific">Coprinopsis cinerea (strain Okayama-7 / 130 / ATCC MYA-4618 / FGSC 9003)</name>
    <name type="common">Inky cap fungus</name>
    <name type="synonym">Hormographiella aspergillata</name>
    <dbReference type="NCBI Taxonomy" id="240176"/>
    <lineage>
        <taxon>Eukaryota</taxon>
        <taxon>Fungi</taxon>
        <taxon>Dikarya</taxon>
        <taxon>Basidiomycota</taxon>
        <taxon>Agaricomycotina</taxon>
        <taxon>Agaricomycetes</taxon>
        <taxon>Agaricomycetidae</taxon>
        <taxon>Agaricales</taxon>
        <taxon>Agaricineae</taxon>
        <taxon>Psathyrellaceae</taxon>
        <taxon>Coprinopsis</taxon>
    </lineage>
</organism>
<dbReference type="InterPro" id="IPR032472">
    <property type="entry name" value="ArgoL2"/>
</dbReference>
<dbReference type="GO" id="GO:0003676">
    <property type="term" value="F:nucleic acid binding"/>
    <property type="evidence" value="ECO:0007669"/>
    <property type="project" value="InterPro"/>
</dbReference>
<feature type="region of interest" description="Disordered" evidence="1">
    <location>
        <begin position="834"/>
        <end position="855"/>
    </location>
</feature>
<dbReference type="SMART" id="SM00950">
    <property type="entry name" value="Piwi"/>
    <property type="match status" value="1"/>
</dbReference>
<keyword evidence="4" id="KW-1185">Reference proteome</keyword>
<name>A8NXQ6_COPC7</name>
<dbReference type="SMART" id="SM01163">
    <property type="entry name" value="DUF1785"/>
    <property type="match status" value="1"/>
</dbReference>
<dbReference type="InterPro" id="IPR003165">
    <property type="entry name" value="Piwi"/>
</dbReference>
<dbReference type="AlphaFoldDB" id="A8NXQ6"/>
<dbReference type="InParanoid" id="A8NXQ6"/>
<dbReference type="RefSeq" id="XP_001837237.2">
    <property type="nucleotide sequence ID" value="XM_001837185.2"/>
</dbReference>
<comment type="caution">
    <text evidence="3">The sequence shown here is derived from an EMBL/GenBank/DDBJ whole genome shotgun (WGS) entry which is preliminary data.</text>
</comment>
<dbReference type="Pfam" id="PF16487">
    <property type="entry name" value="ArgoMid"/>
    <property type="match status" value="1"/>
</dbReference>
<dbReference type="eggNOG" id="KOG1041">
    <property type="taxonomic scope" value="Eukaryota"/>
</dbReference>
<dbReference type="GeneID" id="6013794"/>
<dbReference type="InterPro" id="IPR036397">
    <property type="entry name" value="RNaseH_sf"/>
</dbReference>
<feature type="compositionally biased region" description="Basic residues" evidence="1">
    <location>
        <begin position="1"/>
        <end position="11"/>
    </location>
</feature>
<dbReference type="InterPro" id="IPR014811">
    <property type="entry name" value="ArgoL1"/>
</dbReference>
<dbReference type="Pfam" id="PF16486">
    <property type="entry name" value="ArgoN"/>
    <property type="match status" value="1"/>
</dbReference>
<dbReference type="KEGG" id="cci:CC1G_00373"/>
<dbReference type="SUPFAM" id="SSF53098">
    <property type="entry name" value="Ribonuclease H-like"/>
    <property type="match status" value="1"/>
</dbReference>
<reference evidence="3 4" key="1">
    <citation type="journal article" date="2010" name="Proc. Natl. Acad. Sci. U.S.A.">
        <title>Insights into evolution of multicellular fungi from the assembled chromosomes of the mushroom Coprinopsis cinerea (Coprinus cinereus).</title>
        <authorList>
            <person name="Stajich J.E."/>
            <person name="Wilke S.K."/>
            <person name="Ahren D."/>
            <person name="Au C.H."/>
            <person name="Birren B.W."/>
            <person name="Borodovsky M."/>
            <person name="Burns C."/>
            <person name="Canback B."/>
            <person name="Casselton L.A."/>
            <person name="Cheng C.K."/>
            <person name="Deng J."/>
            <person name="Dietrich F.S."/>
            <person name="Fargo D.C."/>
            <person name="Farman M.L."/>
            <person name="Gathman A.C."/>
            <person name="Goldberg J."/>
            <person name="Guigo R."/>
            <person name="Hoegger P.J."/>
            <person name="Hooker J.B."/>
            <person name="Huggins A."/>
            <person name="James T.Y."/>
            <person name="Kamada T."/>
            <person name="Kilaru S."/>
            <person name="Kodira C."/>
            <person name="Kues U."/>
            <person name="Kupfer D."/>
            <person name="Kwan H.S."/>
            <person name="Lomsadze A."/>
            <person name="Li W."/>
            <person name="Lilly W.W."/>
            <person name="Ma L.J."/>
            <person name="Mackey A.J."/>
            <person name="Manning G."/>
            <person name="Martin F."/>
            <person name="Muraguchi H."/>
            <person name="Natvig D.O."/>
            <person name="Palmerini H."/>
            <person name="Ramesh M.A."/>
            <person name="Rehmeyer C.J."/>
            <person name="Roe B.A."/>
            <person name="Shenoy N."/>
            <person name="Stanke M."/>
            <person name="Ter-Hovhannisyan V."/>
            <person name="Tunlid A."/>
            <person name="Velagapudi R."/>
            <person name="Vision T.J."/>
            <person name="Zeng Q."/>
            <person name="Zolan M.E."/>
            <person name="Pukkila P.J."/>
        </authorList>
    </citation>
    <scope>NUCLEOTIDE SEQUENCE [LARGE SCALE GENOMIC DNA]</scope>
    <source>
        <strain evidence="4">Okayama-7 / 130 / ATCC MYA-4618 / FGSC 9003</strain>
    </source>
</reference>
<accession>A8NXQ6</accession>
<proteinExistence type="predicted"/>
<dbReference type="PROSITE" id="PS50822">
    <property type="entry name" value="PIWI"/>
    <property type="match status" value="1"/>
</dbReference>
<dbReference type="PANTHER" id="PTHR22891">
    <property type="entry name" value="EUKARYOTIC TRANSLATION INITIATION FACTOR 2C"/>
    <property type="match status" value="1"/>
</dbReference>
<evidence type="ECO:0000313" key="4">
    <source>
        <dbReference type="Proteomes" id="UP000001861"/>
    </source>
</evidence>
<dbReference type="Pfam" id="PF08699">
    <property type="entry name" value="ArgoL1"/>
    <property type="match status" value="1"/>
</dbReference>
<dbReference type="InterPro" id="IPR032473">
    <property type="entry name" value="Argonaute_Mid_dom"/>
</dbReference>
<dbReference type="InterPro" id="IPR032474">
    <property type="entry name" value="Argonaute_N"/>
</dbReference>
<feature type="domain" description="Piwi" evidence="2">
    <location>
        <begin position="528"/>
        <end position="835"/>
    </location>
</feature>
<dbReference type="Gene3D" id="3.30.420.10">
    <property type="entry name" value="Ribonuclease H-like superfamily/Ribonuclease H"/>
    <property type="match status" value="2"/>
</dbReference>
<dbReference type="InterPro" id="IPR012337">
    <property type="entry name" value="RNaseH-like_sf"/>
</dbReference>
<dbReference type="FunCoup" id="A8NXQ6">
    <property type="interactions" value="230"/>
</dbReference>
<evidence type="ECO:0000256" key="1">
    <source>
        <dbReference type="SAM" id="MobiDB-lite"/>
    </source>
</evidence>
<dbReference type="EMBL" id="AACS02000005">
    <property type="protein sequence ID" value="EAU84854.2"/>
    <property type="molecule type" value="Genomic_DNA"/>
</dbReference>
<sequence length="897" mass="98550">MSTRGRSRARASGRGARSPISLPDTARATHIDTVGIRRPGFGTKGRATEIIVNCFLANVPSQIIHHYDVISPDEKKLPAAVNLKLITHLQTTIAPDVFTPRGVYDGRKNFFSSKELPFGGQKSMEFNVPFIDGPTAAPATSHRGPRICQVKLTKVAQINTEVLRRFTEGLQSADANVQTAITACNVVVRMQPILSHPFNTRSFFPGTERKDLGEGLEAWRGLFQSVRPSFDRIFVNVDISTGIMHKGGPLEEHLLAILRGRRRVEGKTGLRAKTLDPQCLRFLERSVNGIRVIVMIPGATPRERVLKGLTSKDSSAVFLMPDKTKISVAQYYQTVGNGSIVPLEFCVVKEGQFMRKQIPQEKIADVLKFSTNKPNDRLNKIREGRNALGHQSEYVQSFGLEIDDSPMKVQARVLAPPRLKYGKNSKRPGAEFETPQNGAWNMKDRKFYQGSAIGGRWGVVVFGDGRSRQGNVTEMIRSLVAACQATGIAIEPTKYWAEVPSQGSVVHDQLKRIGQRIYDGHNKVPPSLIVVVLPDGPVANEIYSQVKFFGDVKMGVHTQCMRAMRCFGGNNQYFANIALKLNARLGGVNVAPDLSDGVSRNLLSPPNKTLVMGADVIHPSPGSEGRPSFTAVVGSTDCNMTRFVSSTRAQTSREEIIDDLKDMSMEVLGQYKQTNKANPTSIIFYRDGVSEGQFQHVLEKEVAALKAACQSLGIPSAKITFIIVVIPFVADSSPPPKMTPTGLETARPALSSMVTLLILWNMTFTFSRMAVSLERAAPLTTPSSMMQDNQLSPDAIQSLTFTLCHLYARSTRSVSIPAPVYYADIVCSRSKNHFEPETRSGSASEYSGTNGGPARDVEEVKKNFKPLHQNMKNAMYFVVRVSSSGCLFDGTLNLTSK</sequence>
<dbReference type="Pfam" id="PF16488">
    <property type="entry name" value="ArgoL2"/>
    <property type="match status" value="1"/>
</dbReference>
<dbReference type="OMA" id="FARCTRP"/>
<gene>
    <name evidence="3" type="ORF">CC1G_00373</name>
</gene>
<dbReference type="Pfam" id="PF02171">
    <property type="entry name" value="Piwi"/>
    <property type="match status" value="2"/>
</dbReference>
<feature type="compositionally biased region" description="Polar residues" evidence="1">
    <location>
        <begin position="839"/>
        <end position="848"/>
    </location>
</feature>
<dbReference type="InterPro" id="IPR036085">
    <property type="entry name" value="PAZ_dom_sf"/>
</dbReference>